<accession>Q7NFU2</accession>
<dbReference type="InterPro" id="IPR036097">
    <property type="entry name" value="HisK_dim/P_sf"/>
</dbReference>
<evidence type="ECO:0000256" key="2">
    <source>
        <dbReference type="ARBA" id="ARBA00006402"/>
    </source>
</evidence>
<dbReference type="Gene3D" id="3.30.565.10">
    <property type="entry name" value="Histidine kinase-like ATPase, C-terminal domain"/>
    <property type="match status" value="1"/>
</dbReference>
<dbReference type="InterPro" id="IPR029016">
    <property type="entry name" value="GAF-like_dom_sf"/>
</dbReference>
<dbReference type="PROSITE" id="PS50113">
    <property type="entry name" value="PAC"/>
    <property type="match status" value="1"/>
</dbReference>
<dbReference type="InParanoid" id="Q7NFU2"/>
<evidence type="ECO:0000256" key="5">
    <source>
        <dbReference type="ARBA" id="ARBA00022679"/>
    </source>
</evidence>
<dbReference type="PhylomeDB" id="Q7NFU2"/>
<dbReference type="InterPro" id="IPR016132">
    <property type="entry name" value="Phyto_chromo_attachment"/>
</dbReference>
<comment type="similarity">
    <text evidence="2">In the N-terminal section; belongs to the phytochrome family.</text>
</comment>
<keyword evidence="5" id="KW-0808">Transferase</keyword>
<dbReference type="SUPFAM" id="SSF47384">
    <property type="entry name" value="Homodimeric domain of signal transducing histidine kinase"/>
    <property type="match status" value="1"/>
</dbReference>
<dbReference type="InterPro" id="IPR001610">
    <property type="entry name" value="PAC"/>
</dbReference>
<dbReference type="eggNOG" id="COG2203">
    <property type="taxonomic scope" value="Bacteria"/>
</dbReference>
<dbReference type="Pfam" id="PF01590">
    <property type="entry name" value="GAF"/>
    <property type="match status" value="1"/>
</dbReference>
<dbReference type="Gene3D" id="2.10.70.100">
    <property type="match status" value="1"/>
</dbReference>
<dbReference type="CDD" id="cd00130">
    <property type="entry name" value="PAS"/>
    <property type="match status" value="1"/>
</dbReference>
<dbReference type="SMART" id="SM00086">
    <property type="entry name" value="PAC"/>
    <property type="match status" value="1"/>
</dbReference>
<evidence type="ECO:0000256" key="3">
    <source>
        <dbReference type="ARBA" id="ARBA00012438"/>
    </source>
</evidence>
<dbReference type="InterPro" id="IPR000700">
    <property type="entry name" value="PAS-assoc_C"/>
</dbReference>
<dbReference type="GO" id="GO:0004673">
    <property type="term" value="F:protein histidine kinase activity"/>
    <property type="evidence" value="ECO:0000318"/>
    <property type="project" value="GO_Central"/>
</dbReference>
<dbReference type="SMART" id="SM00388">
    <property type="entry name" value="HisKA"/>
    <property type="match status" value="1"/>
</dbReference>
<dbReference type="PRINTS" id="PR00344">
    <property type="entry name" value="BCTRLSENSOR"/>
</dbReference>
<dbReference type="SMART" id="SM00091">
    <property type="entry name" value="PAS"/>
    <property type="match status" value="1"/>
</dbReference>
<dbReference type="NCBIfam" id="TIGR00229">
    <property type="entry name" value="sensory_box"/>
    <property type="match status" value="1"/>
</dbReference>
<dbReference type="SUPFAM" id="SSF55785">
    <property type="entry name" value="PYP-like sensor domain (PAS domain)"/>
    <property type="match status" value="1"/>
</dbReference>
<evidence type="ECO:0000259" key="10">
    <source>
        <dbReference type="PROSITE" id="PS50112"/>
    </source>
</evidence>
<dbReference type="AlphaFoldDB" id="Q7NFU2"/>
<dbReference type="CDD" id="cd00082">
    <property type="entry name" value="HisKA"/>
    <property type="match status" value="1"/>
</dbReference>
<dbReference type="FunFam" id="3.30.565.10:FF:000006">
    <property type="entry name" value="Sensor histidine kinase WalK"/>
    <property type="match status" value="1"/>
</dbReference>
<dbReference type="OrthoDB" id="9778628at2"/>
<comment type="catalytic activity">
    <reaction evidence="1">
        <text>ATP + protein L-histidine = ADP + protein N-phospho-L-histidine.</text>
        <dbReference type="EC" id="2.7.13.3"/>
    </reaction>
</comment>
<dbReference type="SUPFAM" id="SSF55874">
    <property type="entry name" value="ATPase domain of HSP90 chaperone/DNA topoisomerase II/histidine kinase"/>
    <property type="match status" value="1"/>
</dbReference>
<dbReference type="PATRIC" id="fig|251221.4.peg.3464"/>
<evidence type="ECO:0000256" key="7">
    <source>
        <dbReference type="ARBA" id="ARBA00023012"/>
    </source>
</evidence>
<dbReference type="InterPro" id="IPR035965">
    <property type="entry name" value="PAS-like_dom_sf"/>
</dbReference>
<keyword evidence="4" id="KW-0597">Phosphoprotein</keyword>
<dbReference type="KEGG" id="gvi:glr3432"/>
<feature type="domain" description="Phytochrome chromophore attachment site" evidence="8">
    <location>
        <begin position="180"/>
        <end position="316"/>
    </location>
</feature>
<evidence type="ECO:0000259" key="8">
    <source>
        <dbReference type="PROSITE" id="PS50046"/>
    </source>
</evidence>
<reference evidence="12 13" key="1">
    <citation type="journal article" date="2003" name="DNA Res.">
        <title>Complete genome structure of Gloeobacter violaceus PCC 7421, a cyanobacterium that lacks thylakoids.</title>
        <authorList>
            <person name="Nakamura Y."/>
            <person name="Kaneko T."/>
            <person name="Sato S."/>
            <person name="Mimuro M."/>
            <person name="Miyashita H."/>
            <person name="Tsuchiya T."/>
            <person name="Sasamoto S."/>
            <person name="Watanabe A."/>
            <person name="Kawashima K."/>
            <person name="Kishida Y."/>
            <person name="Kiyokawa C."/>
            <person name="Kohara M."/>
            <person name="Matsumoto M."/>
            <person name="Matsuno A."/>
            <person name="Nakazaki N."/>
            <person name="Shimpo S."/>
            <person name="Takeuchi C."/>
            <person name="Yamada M."/>
            <person name="Tabata S."/>
        </authorList>
    </citation>
    <scope>NUCLEOTIDE SEQUENCE [LARGE SCALE GENOMIC DNA]</scope>
    <source>
        <strain evidence="13">ATCC 29082 / PCC 7421</strain>
    </source>
</reference>
<dbReference type="EMBL" id="BA000045">
    <property type="protein sequence ID" value="BAC91373.1"/>
    <property type="molecule type" value="Genomic_DNA"/>
</dbReference>
<reference evidence="12 13" key="2">
    <citation type="journal article" date="2003" name="DNA Res.">
        <title>Complete genome structure of Gloeobacter violaceus PCC 7421, a cyanobacterium that lacks thylakoids (supplement).</title>
        <authorList>
            <person name="Nakamura Y."/>
            <person name="Kaneko T."/>
            <person name="Sato S."/>
            <person name="Mimuro M."/>
            <person name="Miyashita H."/>
            <person name="Tsuchiya T."/>
            <person name="Sasamoto S."/>
            <person name="Watanabe A."/>
            <person name="Kawashima K."/>
            <person name="Kishida Y."/>
            <person name="Kiyokawa C."/>
            <person name="Kohara M."/>
            <person name="Matsumoto M."/>
            <person name="Matsuno A."/>
            <person name="Nakazaki N."/>
            <person name="Shimpo S."/>
            <person name="Takeuchi C."/>
            <person name="Yamada M."/>
            <person name="Tabata S."/>
        </authorList>
    </citation>
    <scope>NUCLEOTIDE SEQUENCE [LARGE SCALE GENOMIC DNA]</scope>
    <source>
        <strain evidence="13">ATCC 29082 / PCC 7421</strain>
    </source>
</reference>
<dbReference type="InterPro" id="IPR013655">
    <property type="entry name" value="PAS_fold_3"/>
</dbReference>
<gene>
    <name evidence="12" type="ordered locus">glr3432</name>
</gene>
<dbReference type="InterPro" id="IPR003018">
    <property type="entry name" value="GAF"/>
</dbReference>
<dbReference type="CDD" id="cd16921">
    <property type="entry name" value="HATPase_FilI-like"/>
    <property type="match status" value="1"/>
</dbReference>
<dbReference type="InterPro" id="IPR052162">
    <property type="entry name" value="Sensor_kinase/Photoreceptor"/>
</dbReference>
<dbReference type="Proteomes" id="UP000000557">
    <property type="component" value="Chromosome"/>
</dbReference>
<dbReference type="eggNOG" id="COG4251">
    <property type="taxonomic scope" value="Bacteria"/>
</dbReference>
<dbReference type="EnsemblBacteria" id="BAC91373">
    <property type="protein sequence ID" value="BAC91373"/>
    <property type="gene ID" value="BAC91373"/>
</dbReference>
<dbReference type="Pfam" id="PF08447">
    <property type="entry name" value="PAS_3"/>
    <property type="match status" value="1"/>
</dbReference>
<dbReference type="InterPro" id="IPR036890">
    <property type="entry name" value="HATPase_C_sf"/>
</dbReference>
<dbReference type="SMART" id="SM00065">
    <property type="entry name" value="GAF"/>
    <property type="match status" value="1"/>
</dbReference>
<dbReference type="Gene3D" id="1.10.287.130">
    <property type="match status" value="1"/>
</dbReference>
<dbReference type="STRING" id="251221.gene:10760944"/>
<dbReference type="HOGENOM" id="CLU_000445_114_71_3"/>
<feature type="domain" description="Histidine kinase" evidence="9">
    <location>
        <begin position="350"/>
        <end position="563"/>
    </location>
</feature>
<name>Q7NFU2_GLOVI</name>
<dbReference type="InterPro" id="IPR003594">
    <property type="entry name" value="HATPase_dom"/>
</dbReference>
<dbReference type="PANTHER" id="PTHR43304:SF1">
    <property type="entry name" value="PAC DOMAIN-CONTAINING PROTEIN"/>
    <property type="match status" value="1"/>
</dbReference>
<dbReference type="Gene3D" id="3.30.450.40">
    <property type="match status" value="1"/>
</dbReference>
<dbReference type="SUPFAM" id="SSF55781">
    <property type="entry name" value="GAF domain-like"/>
    <property type="match status" value="1"/>
</dbReference>
<sequence>MFCTSGRLRQSIVHRQLIESRMDQEAQERLCPNAKHLHFAMEAAHLGVWDWNAQENTVFCSDNVERMLGLAAGTFAGTLEAFLACVHPEDRAPVAAGIAAVLAQKREPHGEFRVVHPVGEVRWLAAQGRLVFGDDGAVVRVLGIVADITERRRTEAELQRQNRRIRLFSDIALKIRQSLQLEDILRTSVDEVQKLLAADRVLIFRLWADGTGKVVQEAVLESWPAALGQNILDPCFRDGYQEQYRRGRIGAIADIETAPIQPCHADFLRRFAVRANLVVPILQREQLWGLLIAHQCSAPRQWSTFETELLLQLADQMGIALAQAQLLEQETQQRRELARSNTDLEQFAYVASHDLQEPLRMIGSYLQLLEQRYQDKLDPDAQEFIGYAVDGARWMQTLINDLLAYSRVGIRAAPPGRIDASAVLENALANLKPTIENSGATVSREALPKVIADATQLAQVFQNLVGNALKFHGPEPPQIHIGAAPAAGEWVFSVADNGIGIEAPYRERIFAVFRRLHPRGGYAGTGIGLAICKKIVERHGGRIWVESQPGRGSTFFFTVPEPTGDL</sequence>
<keyword evidence="13" id="KW-1185">Reference proteome</keyword>
<dbReference type="Gene3D" id="3.30.450.20">
    <property type="entry name" value="PAS domain"/>
    <property type="match status" value="1"/>
</dbReference>
<keyword evidence="6 12" id="KW-0418">Kinase</keyword>
<dbReference type="PROSITE" id="PS50109">
    <property type="entry name" value="HIS_KIN"/>
    <property type="match status" value="1"/>
</dbReference>
<dbReference type="EC" id="2.7.13.3" evidence="3"/>
<dbReference type="Pfam" id="PF00512">
    <property type="entry name" value="HisKA"/>
    <property type="match status" value="1"/>
</dbReference>
<dbReference type="InterPro" id="IPR003661">
    <property type="entry name" value="HisK_dim/P_dom"/>
</dbReference>
<dbReference type="PROSITE" id="PS50112">
    <property type="entry name" value="PAS"/>
    <property type="match status" value="1"/>
</dbReference>
<dbReference type="InterPro" id="IPR000014">
    <property type="entry name" value="PAS"/>
</dbReference>
<feature type="domain" description="PAS" evidence="10">
    <location>
        <begin position="33"/>
        <end position="105"/>
    </location>
</feature>
<keyword evidence="7" id="KW-0902">Two-component regulatory system</keyword>
<feature type="domain" description="PAC" evidence="11">
    <location>
        <begin position="108"/>
        <end position="160"/>
    </location>
</feature>
<evidence type="ECO:0000256" key="6">
    <source>
        <dbReference type="ARBA" id="ARBA00022777"/>
    </source>
</evidence>
<dbReference type="InterPro" id="IPR005467">
    <property type="entry name" value="His_kinase_dom"/>
</dbReference>
<evidence type="ECO:0000313" key="13">
    <source>
        <dbReference type="Proteomes" id="UP000000557"/>
    </source>
</evidence>
<evidence type="ECO:0000313" key="12">
    <source>
        <dbReference type="EMBL" id="BAC91373.1"/>
    </source>
</evidence>
<dbReference type="RefSeq" id="WP_011143421.1">
    <property type="nucleotide sequence ID" value="NC_005125.1"/>
</dbReference>
<dbReference type="PROSITE" id="PS50046">
    <property type="entry name" value="PHYTOCHROME_2"/>
    <property type="match status" value="1"/>
</dbReference>
<dbReference type="eggNOG" id="COG2202">
    <property type="taxonomic scope" value="Bacteria"/>
</dbReference>
<dbReference type="SMART" id="SM00387">
    <property type="entry name" value="HATPase_c"/>
    <property type="match status" value="1"/>
</dbReference>
<dbReference type="InterPro" id="IPR004358">
    <property type="entry name" value="Sig_transdc_His_kin-like_C"/>
</dbReference>
<dbReference type="Pfam" id="PF02518">
    <property type="entry name" value="HATPase_c"/>
    <property type="match status" value="1"/>
</dbReference>
<evidence type="ECO:0000256" key="1">
    <source>
        <dbReference type="ARBA" id="ARBA00000085"/>
    </source>
</evidence>
<evidence type="ECO:0000256" key="4">
    <source>
        <dbReference type="ARBA" id="ARBA00022553"/>
    </source>
</evidence>
<proteinExistence type="inferred from homology"/>
<evidence type="ECO:0000259" key="9">
    <source>
        <dbReference type="PROSITE" id="PS50109"/>
    </source>
</evidence>
<protein>
    <recommendedName>
        <fullName evidence="3">histidine kinase</fullName>
        <ecNumber evidence="3">2.7.13.3</ecNumber>
    </recommendedName>
</protein>
<dbReference type="PANTHER" id="PTHR43304">
    <property type="entry name" value="PHYTOCHROME-LIKE PROTEIN CPH1"/>
    <property type="match status" value="1"/>
</dbReference>
<organism evidence="12 13">
    <name type="scientific">Gloeobacter violaceus (strain ATCC 29082 / PCC 7421)</name>
    <dbReference type="NCBI Taxonomy" id="251221"/>
    <lineage>
        <taxon>Bacteria</taxon>
        <taxon>Bacillati</taxon>
        <taxon>Cyanobacteriota</taxon>
        <taxon>Cyanophyceae</taxon>
        <taxon>Gloeobacterales</taxon>
        <taxon>Gloeobacteraceae</taxon>
        <taxon>Gloeobacter</taxon>
    </lineage>
</organism>
<evidence type="ECO:0000259" key="11">
    <source>
        <dbReference type="PROSITE" id="PS50113"/>
    </source>
</evidence>
<dbReference type="GO" id="GO:0000155">
    <property type="term" value="F:phosphorelay sensor kinase activity"/>
    <property type="evidence" value="ECO:0007669"/>
    <property type="project" value="InterPro"/>
</dbReference>